<reference evidence="10 11" key="1">
    <citation type="submission" date="2016-09" db="EMBL/GenBank/DDBJ databases">
        <title>The draft genome of Dichanthelium oligosanthes: A C3 panicoid grass species.</title>
        <authorList>
            <person name="Studer A.J."/>
            <person name="Schnable J.C."/>
            <person name="Brutnell T.P."/>
        </authorList>
    </citation>
    <scope>NUCLEOTIDE SEQUENCE [LARGE SCALE GENOMIC DNA]</scope>
    <source>
        <strain evidence="11">cv. Kellogg 1175</strain>
        <tissue evidence="10">Leaf</tissue>
    </source>
</reference>
<keyword evidence="6" id="KW-0809">Transit peptide</keyword>
<keyword evidence="8" id="KW-0443">Lipid metabolism</keyword>
<gene>
    <name evidence="10" type="ORF">BAE44_0021093</name>
</gene>
<comment type="similarity">
    <text evidence="2">Belongs to the AB hydrolase superfamily. Lipase family.</text>
</comment>
<evidence type="ECO:0000256" key="4">
    <source>
        <dbReference type="ARBA" id="ARBA00022640"/>
    </source>
</evidence>
<evidence type="ECO:0000256" key="8">
    <source>
        <dbReference type="ARBA" id="ARBA00023098"/>
    </source>
</evidence>
<evidence type="ECO:0000256" key="6">
    <source>
        <dbReference type="ARBA" id="ARBA00022946"/>
    </source>
</evidence>
<keyword evidence="11" id="KW-1185">Reference proteome</keyword>
<evidence type="ECO:0000256" key="5">
    <source>
        <dbReference type="ARBA" id="ARBA00022801"/>
    </source>
</evidence>
<dbReference type="Pfam" id="PF01764">
    <property type="entry name" value="Lipase_3"/>
    <property type="match status" value="1"/>
</dbReference>
<dbReference type="GO" id="GO:0009507">
    <property type="term" value="C:chloroplast"/>
    <property type="evidence" value="ECO:0007669"/>
    <property type="project" value="UniProtKB-SubCell"/>
</dbReference>
<proteinExistence type="inferred from homology"/>
<evidence type="ECO:0000259" key="9">
    <source>
        <dbReference type="Pfam" id="PF01764"/>
    </source>
</evidence>
<evidence type="ECO:0000256" key="3">
    <source>
        <dbReference type="ARBA" id="ARBA00022528"/>
    </source>
</evidence>
<keyword evidence="4" id="KW-0934">Plastid</keyword>
<dbReference type="GO" id="GO:0016042">
    <property type="term" value="P:lipid catabolic process"/>
    <property type="evidence" value="ECO:0007669"/>
    <property type="project" value="UniProtKB-KW"/>
</dbReference>
<dbReference type="PANTHER" id="PTHR31403:SF58">
    <property type="entry name" value="PHOSPHOLIPASE A1 EG1, CHLOROPLASTIC_MITOCHONDRIAL"/>
    <property type="match status" value="1"/>
</dbReference>
<feature type="domain" description="Fungal lipase-type" evidence="9">
    <location>
        <begin position="15"/>
        <end position="89"/>
    </location>
</feature>
<evidence type="ECO:0000256" key="1">
    <source>
        <dbReference type="ARBA" id="ARBA00004229"/>
    </source>
</evidence>
<dbReference type="OrthoDB" id="426718at2759"/>
<dbReference type="Gene3D" id="3.40.50.1820">
    <property type="entry name" value="alpha/beta hydrolase"/>
    <property type="match status" value="1"/>
</dbReference>
<dbReference type="InterPro" id="IPR029058">
    <property type="entry name" value="AB_hydrolase_fold"/>
</dbReference>
<keyword evidence="5" id="KW-0378">Hydrolase</keyword>
<comment type="caution">
    <text evidence="10">The sequence shown here is derived from an EMBL/GenBank/DDBJ whole genome shotgun (WGS) entry which is preliminary data.</text>
</comment>
<dbReference type="PANTHER" id="PTHR31403">
    <property type="entry name" value="PHOSPHOLIPASE A1-IBETA2, CHLOROPLASTIC"/>
    <property type="match status" value="1"/>
</dbReference>
<evidence type="ECO:0000313" key="10">
    <source>
        <dbReference type="EMBL" id="OEL17888.1"/>
    </source>
</evidence>
<dbReference type="AlphaFoldDB" id="A0A1E5UYJ0"/>
<dbReference type="EMBL" id="LWDX02058366">
    <property type="protein sequence ID" value="OEL17888.1"/>
    <property type="molecule type" value="Genomic_DNA"/>
</dbReference>
<evidence type="ECO:0000256" key="2">
    <source>
        <dbReference type="ARBA" id="ARBA00010701"/>
    </source>
</evidence>
<dbReference type="GO" id="GO:0008970">
    <property type="term" value="F:phospholipase A1 activity"/>
    <property type="evidence" value="ECO:0007669"/>
    <property type="project" value="TreeGrafter"/>
</dbReference>
<keyword evidence="7" id="KW-0442">Lipid degradation</keyword>
<name>A0A1E5UYJ0_9POAL</name>
<dbReference type="STRING" id="888268.A0A1E5UYJ0"/>
<sequence>MSALEPAHLDARGAHLDIKVESGFLNLYTSSTNKACRSVGGMGSCRDQLLREVSCLIKDHTGEDMSITLAGHTIGSALTMLLGYDITGSASTATCPGATCP</sequence>
<keyword evidence="3" id="KW-0150">Chloroplast</keyword>
<evidence type="ECO:0000256" key="7">
    <source>
        <dbReference type="ARBA" id="ARBA00022963"/>
    </source>
</evidence>
<dbReference type="Proteomes" id="UP000095767">
    <property type="component" value="Unassembled WGS sequence"/>
</dbReference>
<comment type="subcellular location">
    <subcellularLocation>
        <location evidence="1">Plastid</location>
        <location evidence="1">Chloroplast</location>
    </subcellularLocation>
</comment>
<accession>A0A1E5UYJ0</accession>
<dbReference type="InterPro" id="IPR002921">
    <property type="entry name" value="Fungal_lipase-type"/>
</dbReference>
<evidence type="ECO:0000313" key="11">
    <source>
        <dbReference type="Proteomes" id="UP000095767"/>
    </source>
</evidence>
<organism evidence="10 11">
    <name type="scientific">Dichanthelium oligosanthes</name>
    <dbReference type="NCBI Taxonomy" id="888268"/>
    <lineage>
        <taxon>Eukaryota</taxon>
        <taxon>Viridiplantae</taxon>
        <taxon>Streptophyta</taxon>
        <taxon>Embryophyta</taxon>
        <taxon>Tracheophyta</taxon>
        <taxon>Spermatophyta</taxon>
        <taxon>Magnoliopsida</taxon>
        <taxon>Liliopsida</taxon>
        <taxon>Poales</taxon>
        <taxon>Poaceae</taxon>
        <taxon>PACMAD clade</taxon>
        <taxon>Panicoideae</taxon>
        <taxon>Panicodae</taxon>
        <taxon>Paniceae</taxon>
        <taxon>Dichantheliinae</taxon>
        <taxon>Dichanthelium</taxon>
    </lineage>
</organism>
<protein>
    <recommendedName>
        <fullName evidence="9">Fungal lipase-type domain-containing protein</fullName>
    </recommendedName>
</protein>